<gene>
    <name evidence="3" type="ORF">ACRE_003150</name>
</gene>
<dbReference type="OrthoDB" id="73919at2759"/>
<dbReference type="STRING" id="857340.A0A086TH34"/>
<keyword evidence="4" id="KW-1185">Reference proteome</keyword>
<dbReference type="HOGENOM" id="CLU_022666_2_0_1"/>
<dbReference type="GO" id="GO:0010628">
    <property type="term" value="P:positive regulation of gene expression"/>
    <property type="evidence" value="ECO:0007669"/>
    <property type="project" value="TreeGrafter"/>
</dbReference>
<dbReference type="Pfam" id="PF00168">
    <property type="entry name" value="C2"/>
    <property type="match status" value="1"/>
</dbReference>
<proteinExistence type="predicted"/>
<feature type="compositionally biased region" description="Basic and acidic residues" evidence="1">
    <location>
        <begin position="594"/>
        <end position="605"/>
    </location>
</feature>
<dbReference type="SMART" id="SM00239">
    <property type="entry name" value="C2"/>
    <property type="match status" value="1"/>
</dbReference>
<dbReference type="Gene3D" id="2.60.40.150">
    <property type="entry name" value="C2 domain"/>
    <property type="match status" value="1"/>
</dbReference>
<feature type="region of interest" description="Disordered" evidence="1">
    <location>
        <begin position="1"/>
        <end position="68"/>
    </location>
</feature>
<feature type="compositionally biased region" description="Polar residues" evidence="1">
    <location>
        <begin position="1"/>
        <end position="25"/>
    </location>
</feature>
<evidence type="ECO:0000256" key="1">
    <source>
        <dbReference type="SAM" id="MobiDB-lite"/>
    </source>
</evidence>
<evidence type="ECO:0000313" key="3">
    <source>
        <dbReference type="EMBL" id="KFH48666.1"/>
    </source>
</evidence>
<evidence type="ECO:0000259" key="2">
    <source>
        <dbReference type="PROSITE" id="PS50004"/>
    </source>
</evidence>
<dbReference type="PANTHER" id="PTHR47800:SF5">
    <property type="entry name" value="FER-1-LIKE PROTEIN 6"/>
    <property type="match status" value="1"/>
</dbReference>
<comment type="caution">
    <text evidence="3">The sequence shown here is derived from an EMBL/GenBank/DDBJ whole genome shotgun (WGS) entry which is preliminary data.</text>
</comment>
<name>A0A086TH34_HAPC1</name>
<feature type="region of interest" description="Disordered" evidence="1">
    <location>
        <begin position="430"/>
        <end position="474"/>
    </location>
</feature>
<sequence length="605" mass="67487">MTGQLASSAKPNGQPTQRQPPTAEQNGPKAKVPSGDGPAKSPQKYRSFSRPLRALTKKGPPGGFDDTPLPDALQGYTLRFIFRYAVNLPPADLKTASSDPFLTATIKGTNPKRHKEDPDLFLRTRTVRRTTEPHWNAEWVVANVPPTGFTLKCRMFDEDYPDGNDRLGNVTLRVPQIYDGWRGIPPPGQEFNAKKRMISKRAFILKGISSLLTHNFHMTPRLCLSIEVLGKSDPPYAQMYTVAPTYWFRHFSPMIGRLTGTKVTASEETDAAADAADDRNSTAGKRSTQKYDFQANEMQLCGPVPARLYHRYVEFKPIISSMFNSTGLRGKILNAALHKQHARVYNFDKSTEYGVFEPCSLEAALQFLRLAHFDEGARVFTYVLTLDGLLRFTETGHEFGIDLLSKHTMHSDVQTYIACSGEFLIRRHKHGHRHREDHLEPEISRDHSPGTSSGNAAKKGAPDPSDYQLIIDNDSGTYRPDKRILPDLKGFLERNFPGLKIATMDCGDEHLKKMKEEQLAEKKRRGQILNVVMNRSMSSISSAESELDDRDATWETGQPSKREAAYAAIEDPAKVKEAVQRIVPGLKKPPAESAKPDGKSAAEAG</sequence>
<evidence type="ECO:0000313" key="4">
    <source>
        <dbReference type="Proteomes" id="UP000029964"/>
    </source>
</evidence>
<dbReference type="Proteomes" id="UP000029964">
    <property type="component" value="Unassembled WGS sequence"/>
</dbReference>
<dbReference type="AlphaFoldDB" id="A0A086TH34"/>
<dbReference type="InterPro" id="IPR000008">
    <property type="entry name" value="C2_dom"/>
</dbReference>
<dbReference type="PROSITE" id="PS50004">
    <property type="entry name" value="C2"/>
    <property type="match status" value="1"/>
</dbReference>
<accession>A0A086TH34</accession>
<organism evidence="3 4">
    <name type="scientific">Hapsidospora chrysogenum (strain ATCC 11550 / CBS 779.69 / DSM 880 / IAM 14645 / JCM 23072 / IMI 49137)</name>
    <name type="common">Acremonium chrysogenum</name>
    <dbReference type="NCBI Taxonomy" id="857340"/>
    <lineage>
        <taxon>Eukaryota</taxon>
        <taxon>Fungi</taxon>
        <taxon>Dikarya</taxon>
        <taxon>Ascomycota</taxon>
        <taxon>Pezizomycotina</taxon>
        <taxon>Sordariomycetes</taxon>
        <taxon>Hypocreomycetidae</taxon>
        <taxon>Hypocreales</taxon>
        <taxon>Bionectriaceae</taxon>
        <taxon>Hapsidospora</taxon>
    </lineage>
</organism>
<feature type="domain" description="C2" evidence="2">
    <location>
        <begin position="60"/>
        <end position="188"/>
    </location>
</feature>
<feature type="compositionally biased region" description="Basic and acidic residues" evidence="1">
    <location>
        <begin position="434"/>
        <end position="448"/>
    </location>
</feature>
<dbReference type="PANTHER" id="PTHR47800">
    <property type="entry name" value="C2 DOMAIN-CONTAINING PROTEIN"/>
    <property type="match status" value="1"/>
</dbReference>
<feature type="region of interest" description="Disordered" evidence="1">
    <location>
        <begin position="540"/>
        <end position="569"/>
    </location>
</feature>
<dbReference type="SUPFAM" id="SSF49562">
    <property type="entry name" value="C2 domain (Calcium/lipid-binding domain, CaLB)"/>
    <property type="match status" value="1"/>
</dbReference>
<feature type="region of interest" description="Disordered" evidence="1">
    <location>
        <begin position="269"/>
        <end position="288"/>
    </location>
</feature>
<protein>
    <recommendedName>
        <fullName evidence="2">C2 domain-containing protein</fullName>
    </recommendedName>
</protein>
<feature type="region of interest" description="Disordered" evidence="1">
    <location>
        <begin position="582"/>
        <end position="605"/>
    </location>
</feature>
<reference evidence="4" key="1">
    <citation type="journal article" date="2014" name="Genome Announc.">
        <title>Genome sequence and annotation of Acremonium chrysogenum, producer of the beta-lactam antibiotic cephalosporin C.</title>
        <authorList>
            <person name="Terfehr D."/>
            <person name="Dahlmann T.A."/>
            <person name="Specht T."/>
            <person name="Zadra I."/>
            <person name="Kuernsteiner H."/>
            <person name="Kueck U."/>
        </authorList>
    </citation>
    <scope>NUCLEOTIDE SEQUENCE [LARGE SCALE GENOMIC DNA]</scope>
    <source>
        <strain evidence="4">ATCC 11550 / CBS 779.69 / DSM 880 / IAM 14645 / JCM 23072 / IMI 49137</strain>
    </source>
</reference>
<dbReference type="EMBL" id="JPKY01000002">
    <property type="protein sequence ID" value="KFH48666.1"/>
    <property type="molecule type" value="Genomic_DNA"/>
</dbReference>
<dbReference type="InterPro" id="IPR035892">
    <property type="entry name" value="C2_domain_sf"/>
</dbReference>